<dbReference type="GO" id="GO:0008360">
    <property type="term" value="P:regulation of cell shape"/>
    <property type="evidence" value="ECO:0007669"/>
    <property type="project" value="UniProtKB-UniRule"/>
</dbReference>
<feature type="compositionally biased region" description="Basic residues" evidence="7">
    <location>
        <begin position="1"/>
        <end position="10"/>
    </location>
</feature>
<evidence type="ECO:0000256" key="5">
    <source>
        <dbReference type="ARBA" id="ARBA00023316"/>
    </source>
</evidence>
<evidence type="ECO:0000256" key="1">
    <source>
        <dbReference type="ARBA" id="ARBA00004752"/>
    </source>
</evidence>
<feature type="active site" description="Proton donor/acceptor" evidence="6">
    <location>
        <position position="311"/>
    </location>
</feature>
<feature type="active site" description="Nucleophile" evidence="6">
    <location>
        <position position="325"/>
    </location>
</feature>
<dbReference type="KEGG" id="cprt:FIC82_016915"/>
<proteinExistence type="predicted"/>
<evidence type="ECO:0000256" key="4">
    <source>
        <dbReference type="ARBA" id="ARBA00022984"/>
    </source>
</evidence>
<dbReference type="Gene3D" id="2.40.440.10">
    <property type="entry name" value="L,D-transpeptidase catalytic domain-like"/>
    <property type="match status" value="1"/>
</dbReference>
<dbReference type="EMBL" id="CP052757">
    <property type="protein sequence ID" value="QJW38573.1"/>
    <property type="molecule type" value="Genomic_DNA"/>
</dbReference>
<dbReference type="PANTHER" id="PTHR30582">
    <property type="entry name" value="L,D-TRANSPEPTIDASE"/>
    <property type="match status" value="1"/>
</dbReference>
<evidence type="ECO:0000313" key="9">
    <source>
        <dbReference type="EMBL" id="QJW38573.1"/>
    </source>
</evidence>
<keyword evidence="3 6" id="KW-0133">Cell shape</keyword>
<dbReference type="GO" id="GO:0071555">
    <property type="term" value="P:cell wall organization"/>
    <property type="evidence" value="ECO:0007669"/>
    <property type="project" value="UniProtKB-UniRule"/>
</dbReference>
<evidence type="ECO:0000313" key="10">
    <source>
        <dbReference type="Proteomes" id="UP000451354"/>
    </source>
</evidence>
<name>A0A6M5UMI8_9MICO</name>
<feature type="domain" description="L,D-TPase catalytic" evidence="8">
    <location>
        <begin position="230"/>
        <end position="351"/>
    </location>
</feature>
<dbReference type="PROSITE" id="PS52029">
    <property type="entry name" value="LD_TPASE"/>
    <property type="match status" value="1"/>
</dbReference>
<keyword evidence="5 6" id="KW-0961">Cell wall biogenesis/degradation</keyword>
<dbReference type="UniPathway" id="UPA00219"/>
<sequence>MILRGGRRGGAKGDQVEDGANRAGARARATAGTRTGIASHDAPAARSQSRGPARHGARAASRAVVTALVAALVLAGCQAGLPDLEPGRTPSATADGPATTEPASPSPTTTTPEPAEPPAAEPTPAETPAPEPSTPPPAPEPTPEPPPAPVEPAELARGATGERVVALQQRLADLGYFIGAPDGDFGGGTQQAVWAFQKAAGLSRDGVVGPATQAALDQGVTPQPRSGSGKVIEIDLDRQLLLAVEDGRVVTVVNASSGNGESYEAKGRIYRASTPRGTFQVGRQVDGNHSSSLELGDMWRPKFFTGGIAVHGSGSIPPWPASHGCVRVANSAMNWLWDSWHADPGTTVLVY</sequence>
<gene>
    <name evidence="9" type="ORF">FIC82_016915</name>
</gene>
<accession>A0A6M5UMI8</accession>
<feature type="compositionally biased region" description="Pro residues" evidence="7">
    <location>
        <begin position="114"/>
        <end position="150"/>
    </location>
</feature>
<organism evidence="9 10">
    <name type="scientific">Cellulosimicrobium protaetiae</name>
    <dbReference type="NCBI Taxonomy" id="2587808"/>
    <lineage>
        <taxon>Bacteria</taxon>
        <taxon>Bacillati</taxon>
        <taxon>Actinomycetota</taxon>
        <taxon>Actinomycetes</taxon>
        <taxon>Micrococcales</taxon>
        <taxon>Promicromonosporaceae</taxon>
        <taxon>Cellulosimicrobium</taxon>
    </lineage>
</organism>
<feature type="region of interest" description="Disordered" evidence="7">
    <location>
        <begin position="84"/>
        <end position="161"/>
    </location>
</feature>
<dbReference type="InterPro" id="IPR036366">
    <property type="entry name" value="PGBDSf"/>
</dbReference>
<reference evidence="9 10" key="1">
    <citation type="journal article" date="2022" name="Int. J. Syst. Evol. Microbiol.">
        <title>Cellulosimicrobium protaetiae sp. nov., isolated from the gut of the larva of Protaetia brevitarsis seulensis.</title>
        <authorList>
            <person name="Le Han H."/>
            <person name="Nguyen T.T.H."/>
            <person name="Li Z."/>
            <person name="Shin N.R."/>
            <person name="Kim S.G."/>
        </authorList>
    </citation>
    <scope>NUCLEOTIDE SEQUENCE [LARGE SCALE GENOMIC DNA]</scope>
    <source>
        <strain evidence="9 10">BI34</strain>
    </source>
</reference>
<dbReference type="InterPro" id="IPR036365">
    <property type="entry name" value="PGBD-like_sf"/>
</dbReference>
<evidence type="ECO:0000259" key="8">
    <source>
        <dbReference type="PROSITE" id="PS52029"/>
    </source>
</evidence>
<dbReference type="InterPro" id="IPR038063">
    <property type="entry name" value="Transpep_catalytic_dom"/>
</dbReference>
<dbReference type="GO" id="GO:0005576">
    <property type="term" value="C:extracellular region"/>
    <property type="evidence" value="ECO:0007669"/>
    <property type="project" value="TreeGrafter"/>
</dbReference>
<dbReference type="InterPro" id="IPR005490">
    <property type="entry name" value="LD_TPept_cat_dom"/>
</dbReference>
<dbReference type="SUPFAM" id="SSF141523">
    <property type="entry name" value="L,D-transpeptidase catalytic domain-like"/>
    <property type="match status" value="1"/>
</dbReference>
<dbReference type="AlphaFoldDB" id="A0A6M5UMI8"/>
<evidence type="ECO:0000256" key="6">
    <source>
        <dbReference type="PROSITE-ProRule" id="PRU01373"/>
    </source>
</evidence>
<evidence type="ECO:0000256" key="2">
    <source>
        <dbReference type="ARBA" id="ARBA00022679"/>
    </source>
</evidence>
<feature type="compositionally biased region" description="Low complexity" evidence="7">
    <location>
        <begin position="21"/>
        <end position="36"/>
    </location>
</feature>
<dbReference type="CDD" id="cd16913">
    <property type="entry name" value="YkuD_like"/>
    <property type="match status" value="1"/>
</dbReference>
<feature type="compositionally biased region" description="Low complexity" evidence="7">
    <location>
        <begin position="97"/>
        <end position="113"/>
    </location>
</feature>
<dbReference type="GO" id="GO:0071972">
    <property type="term" value="F:peptidoglycan L,D-transpeptidase activity"/>
    <property type="evidence" value="ECO:0007669"/>
    <property type="project" value="TreeGrafter"/>
</dbReference>
<evidence type="ECO:0000256" key="7">
    <source>
        <dbReference type="SAM" id="MobiDB-lite"/>
    </source>
</evidence>
<dbReference type="Gene3D" id="1.10.101.10">
    <property type="entry name" value="PGBD-like superfamily/PGBD"/>
    <property type="match status" value="1"/>
</dbReference>
<dbReference type="Pfam" id="PF03734">
    <property type="entry name" value="YkuD"/>
    <property type="match status" value="1"/>
</dbReference>
<dbReference type="InterPro" id="IPR050979">
    <property type="entry name" value="LD-transpeptidase"/>
</dbReference>
<dbReference type="SUPFAM" id="SSF47090">
    <property type="entry name" value="PGBD-like"/>
    <property type="match status" value="1"/>
</dbReference>
<dbReference type="GO" id="GO:0016740">
    <property type="term" value="F:transferase activity"/>
    <property type="evidence" value="ECO:0007669"/>
    <property type="project" value="UniProtKB-KW"/>
</dbReference>
<dbReference type="InterPro" id="IPR002477">
    <property type="entry name" value="Peptidoglycan-bd-like"/>
</dbReference>
<keyword evidence="4 6" id="KW-0573">Peptidoglycan synthesis</keyword>
<protein>
    <submittedName>
        <fullName evidence="9">Murein L,D-transpeptidase</fullName>
    </submittedName>
</protein>
<dbReference type="Proteomes" id="UP000451354">
    <property type="component" value="Chromosome"/>
</dbReference>
<keyword evidence="10" id="KW-1185">Reference proteome</keyword>
<evidence type="ECO:0000256" key="3">
    <source>
        <dbReference type="ARBA" id="ARBA00022960"/>
    </source>
</evidence>
<comment type="pathway">
    <text evidence="1 6">Cell wall biogenesis; peptidoglycan biosynthesis.</text>
</comment>
<dbReference type="GO" id="GO:0018104">
    <property type="term" value="P:peptidoglycan-protein cross-linking"/>
    <property type="evidence" value="ECO:0007669"/>
    <property type="project" value="TreeGrafter"/>
</dbReference>
<keyword evidence="2" id="KW-0808">Transferase</keyword>
<feature type="region of interest" description="Disordered" evidence="7">
    <location>
        <begin position="1"/>
        <end position="60"/>
    </location>
</feature>
<dbReference type="PANTHER" id="PTHR30582:SF2">
    <property type="entry name" value="L,D-TRANSPEPTIDASE YCIB-RELATED"/>
    <property type="match status" value="1"/>
</dbReference>
<dbReference type="Pfam" id="PF01471">
    <property type="entry name" value="PG_binding_1"/>
    <property type="match status" value="1"/>
</dbReference>